<dbReference type="EMBL" id="LBHC01000002">
    <property type="protein sequence ID" value="KLE32141.1"/>
    <property type="molecule type" value="Genomic_DNA"/>
</dbReference>
<accession>A0A0G9MN60</accession>
<evidence type="ECO:0000256" key="3">
    <source>
        <dbReference type="ARBA" id="ARBA00009595"/>
    </source>
</evidence>
<comment type="cofactor">
    <cofactor evidence="2">
        <name>Zn(2+)</name>
        <dbReference type="ChEBI" id="CHEBI:29105"/>
    </cofactor>
</comment>
<dbReference type="InterPro" id="IPR020084">
    <property type="entry name" value="NUDIX_hydrolase_CS"/>
</dbReference>
<dbReference type="PRINTS" id="PR00502">
    <property type="entry name" value="NUDIXFAMILY"/>
</dbReference>
<dbReference type="PANTHER" id="PTHR42904:SF6">
    <property type="entry name" value="NAD-CAPPED RNA HYDROLASE NUDT12"/>
    <property type="match status" value="1"/>
</dbReference>
<name>A0A0G9MN60_9SPHN</name>
<dbReference type="Gene3D" id="3.90.79.20">
    <property type="match status" value="1"/>
</dbReference>
<reference evidence="10 11" key="1">
    <citation type="submission" date="2015-04" db="EMBL/GenBank/DDBJ databases">
        <title>The draft genome sequence of Erythrobacr gangjinensis K7-2.</title>
        <authorList>
            <person name="Zhuang L."/>
            <person name="Liu Y."/>
            <person name="Shao Z."/>
        </authorList>
    </citation>
    <scope>NUCLEOTIDE SEQUENCE [LARGE SCALE GENOMIC DNA]</scope>
    <source>
        <strain evidence="10 11">K7-2</strain>
    </source>
</reference>
<dbReference type="PROSITE" id="PS51462">
    <property type="entry name" value="NUDIX"/>
    <property type="match status" value="1"/>
</dbReference>
<dbReference type="PATRIC" id="fig|502682.8.peg.2471"/>
<dbReference type="STRING" id="502682.BMF35_a1419"/>
<sequence>MTLAFTADGLDRADNIRADPQQLAALRASPDALLVGLDGLAPVMDGERLAMRPLSDLPEDAELVFLGLRQCRPLFAHVTGAGDNRPAFAQKVDIAALSRMERQDLAIYGTARALVDWHGRHRFCANCGAPTQIAKGGWQRDCPACEAQHFPRTDPVAIMLVEHDGALLLARGKGWPDRIYSALAGFIEPGETVEQAVAREVLEETGIAVRDASYLASQPWPFPSQLMIGCHSLADSRNCRLDETELADARWFTREDIAGEWAKGRDADLFLAANPAAIAHHLVKWWMEKPA</sequence>
<dbReference type="InterPro" id="IPR020476">
    <property type="entry name" value="Nudix_hydrolase"/>
</dbReference>
<evidence type="ECO:0000256" key="4">
    <source>
        <dbReference type="ARBA" id="ARBA00012381"/>
    </source>
</evidence>
<protein>
    <recommendedName>
        <fullName evidence="4">NAD(+) diphosphatase</fullName>
        <ecNumber evidence="4">3.6.1.22</ecNumber>
    </recommendedName>
</protein>
<dbReference type="Pfam" id="PF00293">
    <property type="entry name" value="NUDIX"/>
    <property type="match status" value="1"/>
</dbReference>
<proteinExistence type="inferred from homology"/>
<dbReference type="NCBIfam" id="NF001299">
    <property type="entry name" value="PRK00241.1"/>
    <property type="match status" value="1"/>
</dbReference>
<evidence type="ECO:0000256" key="1">
    <source>
        <dbReference type="ARBA" id="ARBA00001946"/>
    </source>
</evidence>
<dbReference type="EC" id="3.6.1.22" evidence="4"/>
<dbReference type="Proteomes" id="UP000053070">
    <property type="component" value="Unassembled WGS sequence"/>
</dbReference>
<keyword evidence="11" id="KW-1185">Reference proteome</keyword>
<evidence type="ECO:0000256" key="8">
    <source>
        <dbReference type="ARBA" id="ARBA00023027"/>
    </source>
</evidence>
<evidence type="ECO:0000256" key="9">
    <source>
        <dbReference type="ARBA" id="ARBA00023679"/>
    </source>
</evidence>
<dbReference type="InterPro" id="IPR015797">
    <property type="entry name" value="NUDIX_hydrolase-like_dom_sf"/>
</dbReference>
<comment type="cofactor">
    <cofactor evidence="1">
        <name>Mg(2+)</name>
        <dbReference type="ChEBI" id="CHEBI:18420"/>
    </cofactor>
</comment>
<dbReference type="AlphaFoldDB" id="A0A0G9MN60"/>
<dbReference type="InterPro" id="IPR049734">
    <property type="entry name" value="NudC-like_C"/>
</dbReference>
<dbReference type="InterPro" id="IPR015375">
    <property type="entry name" value="NADH_PPase-like_N"/>
</dbReference>
<evidence type="ECO:0000313" key="10">
    <source>
        <dbReference type="EMBL" id="KLE32141.1"/>
    </source>
</evidence>
<comment type="catalytic activity">
    <reaction evidence="9">
        <text>a 5'-end NAD(+)-phospho-ribonucleoside in mRNA + H2O = a 5'-end phospho-adenosine-phospho-ribonucleoside in mRNA + beta-nicotinamide D-ribonucleotide + 2 H(+)</text>
        <dbReference type="Rhea" id="RHEA:60876"/>
        <dbReference type="Rhea" id="RHEA-COMP:15698"/>
        <dbReference type="Rhea" id="RHEA-COMP:15719"/>
        <dbReference type="ChEBI" id="CHEBI:14649"/>
        <dbReference type="ChEBI" id="CHEBI:15377"/>
        <dbReference type="ChEBI" id="CHEBI:15378"/>
        <dbReference type="ChEBI" id="CHEBI:144029"/>
        <dbReference type="ChEBI" id="CHEBI:144051"/>
    </reaction>
    <physiologicalReaction direction="left-to-right" evidence="9">
        <dbReference type="Rhea" id="RHEA:60877"/>
    </physiologicalReaction>
</comment>
<dbReference type="GO" id="GO:0006742">
    <property type="term" value="P:NADP+ catabolic process"/>
    <property type="evidence" value="ECO:0007669"/>
    <property type="project" value="TreeGrafter"/>
</dbReference>
<dbReference type="OrthoDB" id="9791656at2"/>
<dbReference type="GO" id="GO:0019677">
    <property type="term" value="P:NAD+ catabolic process"/>
    <property type="evidence" value="ECO:0007669"/>
    <property type="project" value="TreeGrafter"/>
</dbReference>
<dbReference type="RefSeq" id="WP_047007488.1">
    <property type="nucleotide sequence ID" value="NZ_CP018097.1"/>
</dbReference>
<dbReference type="PROSITE" id="PS00893">
    <property type="entry name" value="NUDIX_BOX"/>
    <property type="match status" value="1"/>
</dbReference>
<evidence type="ECO:0000256" key="7">
    <source>
        <dbReference type="ARBA" id="ARBA00022842"/>
    </source>
</evidence>
<dbReference type="KEGG" id="egn:BMF35_a1419"/>
<comment type="similarity">
    <text evidence="3">Belongs to the Nudix hydrolase family. NudC subfamily.</text>
</comment>
<evidence type="ECO:0000256" key="5">
    <source>
        <dbReference type="ARBA" id="ARBA00022723"/>
    </source>
</evidence>
<dbReference type="Gene3D" id="3.90.79.10">
    <property type="entry name" value="Nucleoside Triphosphate Pyrophosphohydrolase"/>
    <property type="match status" value="1"/>
</dbReference>
<keyword evidence="6 10" id="KW-0378">Hydrolase</keyword>
<dbReference type="InterPro" id="IPR000086">
    <property type="entry name" value="NUDIX_hydrolase_dom"/>
</dbReference>
<dbReference type="InterPro" id="IPR015376">
    <property type="entry name" value="Znr_NADH_PPase"/>
</dbReference>
<evidence type="ECO:0000256" key="6">
    <source>
        <dbReference type="ARBA" id="ARBA00022801"/>
    </source>
</evidence>
<gene>
    <name evidence="10" type="ORF">AAW01_12120</name>
</gene>
<evidence type="ECO:0000313" key="11">
    <source>
        <dbReference type="Proteomes" id="UP000053070"/>
    </source>
</evidence>
<keyword evidence="7" id="KW-0460">Magnesium</keyword>
<dbReference type="CDD" id="cd03429">
    <property type="entry name" value="NUDIX_NADH_pyrophosphatase_Nudt13"/>
    <property type="match status" value="1"/>
</dbReference>
<dbReference type="PANTHER" id="PTHR42904">
    <property type="entry name" value="NUDIX HYDROLASE, NUDC SUBFAMILY"/>
    <property type="match status" value="1"/>
</dbReference>
<dbReference type="GO" id="GO:0005829">
    <property type="term" value="C:cytosol"/>
    <property type="evidence" value="ECO:0007669"/>
    <property type="project" value="TreeGrafter"/>
</dbReference>
<dbReference type="Pfam" id="PF09297">
    <property type="entry name" value="Zn_ribbon_NUD"/>
    <property type="match status" value="1"/>
</dbReference>
<dbReference type="InterPro" id="IPR050241">
    <property type="entry name" value="NAD-cap_RNA_hydrolase_NudC"/>
</dbReference>
<keyword evidence="5" id="KW-0479">Metal-binding</keyword>
<dbReference type="GO" id="GO:0035529">
    <property type="term" value="F:NADH pyrophosphatase activity"/>
    <property type="evidence" value="ECO:0007669"/>
    <property type="project" value="TreeGrafter"/>
</dbReference>
<comment type="caution">
    <text evidence="10">The sequence shown here is derived from an EMBL/GenBank/DDBJ whole genome shotgun (WGS) entry which is preliminary data.</text>
</comment>
<organism evidence="10 11">
    <name type="scientific">Aurantiacibacter gangjinensis</name>
    <dbReference type="NCBI Taxonomy" id="502682"/>
    <lineage>
        <taxon>Bacteria</taxon>
        <taxon>Pseudomonadati</taxon>
        <taxon>Pseudomonadota</taxon>
        <taxon>Alphaproteobacteria</taxon>
        <taxon>Sphingomonadales</taxon>
        <taxon>Erythrobacteraceae</taxon>
        <taxon>Aurantiacibacter</taxon>
    </lineage>
</organism>
<dbReference type="Pfam" id="PF09296">
    <property type="entry name" value="NUDIX-like"/>
    <property type="match status" value="1"/>
</dbReference>
<dbReference type="SUPFAM" id="SSF55811">
    <property type="entry name" value="Nudix"/>
    <property type="match status" value="1"/>
</dbReference>
<dbReference type="GO" id="GO:0046872">
    <property type="term" value="F:metal ion binding"/>
    <property type="evidence" value="ECO:0007669"/>
    <property type="project" value="UniProtKB-KW"/>
</dbReference>
<evidence type="ECO:0000256" key="2">
    <source>
        <dbReference type="ARBA" id="ARBA00001947"/>
    </source>
</evidence>
<keyword evidence="8" id="KW-0520">NAD</keyword>